<dbReference type="InParanoid" id="A0A1Y2G3Q1"/>
<dbReference type="Proteomes" id="UP000193467">
    <property type="component" value="Unassembled WGS sequence"/>
</dbReference>
<proteinExistence type="predicted"/>
<evidence type="ECO:0000313" key="3">
    <source>
        <dbReference type="Proteomes" id="UP000193467"/>
    </source>
</evidence>
<keyword evidence="3" id="KW-1185">Reference proteome</keyword>
<feature type="transmembrane region" description="Helical" evidence="1">
    <location>
        <begin position="171"/>
        <end position="192"/>
    </location>
</feature>
<keyword evidence="1" id="KW-1133">Transmembrane helix</keyword>
<evidence type="ECO:0000313" key="2">
    <source>
        <dbReference type="EMBL" id="ORY90950.1"/>
    </source>
</evidence>
<dbReference type="AlphaFoldDB" id="A0A1Y2G3Q1"/>
<evidence type="ECO:0000256" key="1">
    <source>
        <dbReference type="SAM" id="Phobius"/>
    </source>
</evidence>
<reference evidence="2 3" key="1">
    <citation type="submission" date="2016-07" db="EMBL/GenBank/DDBJ databases">
        <title>Pervasive Adenine N6-methylation of Active Genes in Fungi.</title>
        <authorList>
            <consortium name="DOE Joint Genome Institute"/>
            <person name="Mondo S.J."/>
            <person name="Dannebaum R.O."/>
            <person name="Kuo R.C."/>
            <person name="Labutti K."/>
            <person name="Haridas S."/>
            <person name="Kuo A."/>
            <person name="Salamov A."/>
            <person name="Ahrendt S.R."/>
            <person name="Lipzen A."/>
            <person name="Sullivan W."/>
            <person name="Andreopoulos W.B."/>
            <person name="Clum A."/>
            <person name="Lindquist E."/>
            <person name="Daum C."/>
            <person name="Ramamoorthy G.K."/>
            <person name="Gryganskyi A."/>
            <person name="Culley D."/>
            <person name="Magnuson J.K."/>
            <person name="James T.Y."/>
            <person name="O'Malley M.A."/>
            <person name="Stajich J.E."/>
            <person name="Spatafora J.W."/>
            <person name="Visel A."/>
            <person name="Grigoriev I.V."/>
        </authorList>
    </citation>
    <scope>NUCLEOTIDE SEQUENCE [LARGE SCALE GENOMIC DNA]</scope>
    <source>
        <strain evidence="2 3">62-1032</strain>
    </source>
</reference>
<keyword evidence="1" id="KW-0472">Membrane</keyword>
<feature type="transmembrane region" description="Helical" evidence="1">
    <location>
        <begin position="122"/>
        <end position="150"/>
    </location>
</feature>
<organism evidence="2 3">
    <name type="scientific">Leucosporidium creatinivorum</name>
    <dbReference type="NCBI Taxonomy" id="106004"/>
    <lineage>
        <taxon>Eukaryota</taxon>
        <taxon>Fungi</taxon>
        <taxon>Dikarya</taxon>
        <taxon>Basidiomycota</taxon>
        <taxon>Pucciniomycotina</taxon>
        <taxon>Microbotryomycetes</taxon>
        <taxon>Leucosporidiales</taxon>
        <taxon>Leucosporidium</taxon>
    </lineage>
</organism>
<protein>
    <submittedName>
        <fullName evidence="2">Uncharacterized protein</fullName>
    </submittedName>
</protein>
<feature type="transmembrane region" description="Helical" evidence="1">
    <location>
        <begin position="85"/>
        <end position="110"/>
    </location>
</feature>
<name>A0A1Y2G3Q1_9BASI</name>
<comment type="caution">
    <text evidence="2">The sequence shown here is derived from an EMBL/GenBank/DDBJ whole genome shotgun (WGS) entry which is preliminary data.</text>
</comment>
<sequence length="322" mass="34907">MEGRITVTAILQSLTKSSNPFDAVRGALRKELFAEPSREVRIAIFCALGVLGLSFLASLGCILVRGLRRELWLYRLSRAGGGLLIVPNTLLLWLGFHVAFVLAAFPYVLLGSLKITGSLSSIPIWSALIFVADFLALWHVAWGTSVSLFLQSIELGASASRSLTASRRVRALALNLFFVGGALAGTIAMLALTARKTVEWNEGVDAFSTLDTRLLNQALAYDGTAPVSSKRGGIIILDAIPNANKLLDRMSLAFRGFESPYWICATFSTLAALVKISLPASQPSVRADLGVRRSRRSLASCKFEGSTRKFRRFDQSALKVPS</sequence>
<feature type="transmembrane region" description="Helical" evidence="1">
    <location>
        <begin position="42"/>
        <end position="64"/>
    </location>
</feature>
<gene>
    <name evidence="2" type="ORF">BCR35DRAFT_110302</name>
</gene>
<keyword evidence="1" id="KW-0812">Transmembrane</keyword>
<accession>A0A1Y2G3Q1</accession>
<dbReference type="EMBL" id="MCGR01000003">
    <property type="protein sequence ID" value="ORY90950.1"/>
    <property type="molecule type" value="Genomic_DNA"/>
</dbReference>